<protein>
    <submittedName>
        <fullName evidence="1">Uncharacterized protein</fullName>
    </submittedName>
</protein>
<gene>
    <name evidence="1" type="ORF">F5148DRAFT_1303720</name>
</gene>
<sequence length="398" mass="43514">MLLFTQQAIASRFTYTDTTAQKAADAIQTGNLNGKAISSLNSQYSDINQQLDKQTTQYLNRLQKKEQKMQQKLQGIDSVKAKQLFGNTTQYYAGLQQKLQSPVQKLKQYVPGLDSISTATKFLQQANLFSMLSKSSGHTVGPNSLLKVMAGDEMSAAVQYYFENSTTNTSTNSLAADIIASLAGALSGDPATVGTGLHNSATASAVTNNLDPTAIAGVADPNQFSTTLPRAYLTILFFDERFNYVAEGSTSQPVQTSGDGASPLILANIKAPKNGYVYVYIQHVRGRILEENHYYAFGLKIAGISSHELPDAAEGHVDNPYGYQGDFSQMDDEIGWNDFELRNYDPQIGRWIQPDPFDEFESPYIGMGNDPVNLIDPTGGDALYQVWHAGVQNWGQPI</sequence>
<accession>A0ACC0TRD2</accession>
<name>A0ACC0TRD2_9AGAM</name>
<dbReference type="Proteomes" id="UP001207468">
    <property type="component" value="Unassembled WGS sequence"/>
</dbReference>
<evidence type="ECO:0000313" key="2">
    <source>
        <dbReference type="Proteomes" id="UP001207468"/>
    </source>
</evidence>
<evidence type="ECO:0000313" key="1">
    <source>
        <dbReference type="EMBL" id="KAI9436102.1"/>
    </source>
</evidence>
<organism evidence="1 2">
    <name type="scientific">Russula earlei</name>
    <dbReference type="NCBI Taxonomy" id="71964"/>
    <lineage>
        <taxon>Eukaryota</taxon>
        <taxon>Fungi</taxon>
        <taxon>Dikarya</taxon>
        <taxon>Basidiomycota</taxon>
        <taxon>Agaricomycotina</taxon>
        <taxon>Agaricomycetes</taxon>
        <taxon>Russulales</taxon>
        <taxon>Russulaceae</taxon>
        <taxon>Russula</taxon>
    </lineage>
</organism>
<keyword evidence="2" id="KW-1185">Reference proteome</keyword>
<reference evidence="1" key="1">
    <citation type="submission" date="2021-03" db="EMBL/GenBank/DDBJ databases">
        <title>Evolutionary priming and transition to the ectomycorrhizal habit in an iconic lineage of mushroom-forming fungi: is preadaptation a requirement?</title>
        <authorList>
            <consortium name="DOE Joint Genome Institute"/>
            <person name="Looney B.P."/>
            <person name="Miyauchi S."/>
            <person name="Morin E."/>
            <person name="Drula E."/>
            <person name="Courty P.E."/>
            <person name="Chicoki N."/>
            <person name="Fauchery L."/>
            <person name="Kohler A."/>
            <person name="Kuo A."/>
            <person name="LaButti K."/>
            <person name="Pangilinan J."/>
            <person name="Lipzen A."/>
            <person name="Riley R."/>
            <person name="Andreopoulos W."/>
            <person name="He G."/>
            <person name="Johnson J."/>
            <person name="Barry K.W."/>
            <person name="Grigoriev I.V."/>
            <person name="Nagy L."/>
            <person name="Hibbett D."/>
            <person name="Henrissat B."/>
            <person name="Matheny P.B."/>
            <person name="Labbe J."/>
            <person name="Martin A.F."/>
        </authorList>
    </citation>
    <scope>NUCLEOTIDE SEQUENCE</scope>
    <source>
        <strain evidence="1">BPL698</strain>
    </source>
</reference>
<dbReference type="EMBL" id="JAGFNK010001011">
    <property type="protein sequence ID" value="KAI9436102.1"/>
    <property type="molecule type" value="Genomic_DNA"/>
</dbReference>
<comment type="caution">
    <text evidence="1">The sequence shown here is derived from an EMBL/GenBank/DDBJ whole genome shotgun (WGS) entry which is preliminary data.</text>
</comment>
<proteinExistence type="predicted"/>